<dbReference type="Proteomes" id="UP001604043">
    <property type="component" value="Unassembled WGS sequence"/>
</dbReference>
<reference evidence="1 2" key="1">
    <citation type="submission" date="2024-02" db="EMBL/GenBank/DDBJ databases">
        <title>Expansion and revision of Xanthobacter and proposal of Roseixanthobacter gen. nov.</title>
        <authorList>
            <person name="Soltysiak M.P.M."/>
            <person name="Jalihal A."/>
            <person name="Ory A."/>
            <person name="Chrisophersen C."/>
            <person name="Lee A.D."/>
            <person name="Boulton J."/>
            <person name="Springer M."/>
        </authorList>
    </citation>
    <scope>NUCLEOTIDE SEQUENCE [LARGE SCALE GENOMIC DNA]</scope>
    <source>
        <strain evidence="1 2">CB5</strain>
    </source>
</reference>
<name>A0ABW6ZG26_9HYPH</name>
<comment type="caution">
    <text evidence="1">The sequence shown here is derived from an EMBL/GenBank/DDBJ whole genome shotgun (WGS) entry which is preliminary data.</text>
</comment>
<dbReference type="Pfam" id="PF09550">
    <property type="entry name" value="Phage_TAC_6"/>
    <property type="match status" value="1"/>
</dbReference>
<accession>A0ABW6ZG26</accession>
<protein>
    <submittedName>
        <fullName evidence="1">Rcc01693 family protein</fullName>
    </submittedName>
</protein>
<dbReference type="RefSeq" id="WP_394007729.1">
    <property type="nucleotide sequence ID" value="NZ_JBAFUR010000002.1"/>
</dbReference>
<gene>
    <name evidence="1" type="ORF">V5F30_11095</name>
</gene>
<dbReference type="EMBL" id="JBAFUR010000002">
    <property type="protein sequence ID" value="MFG1252751.1"/>
    <property type="molecule type" value="Genomic_DNA"/>
</dbReference>
<dbReference type="InterPro" id="IPR019056">
    <property type="entry name" value="Phage_TAC_6"/>
</dbReference>
<organism evidence="1 2">
    <name type="scientific">Xanthobacter aminoxidans</name>
    <dbReference type="NCBI Taxonomy" id="186280"/>
    <lineage>
        <taxon>Bacteria</taxon>
        <taxon>Pseudomonadati</taxon>
        <taxon>Pseudomonadota</taxon>
        <taxon>Alphaproteobacteria</taxon>
        <taxon>Hyphomicrobiales</taxon>
        <taxon>Xanthobacteraceae</taxon>
        <taxon>Xanthobacter</taxon>
    </lineage>
</organism>
<evidence type="ECO:0000313" key="2">
    <source>
        <dbReference type="Proteomes" id="UP001604043"/>
    </source>
</evidence>
<dbReference type="NCBIfam" id="TIGR02216">
    <property type="entry name" value="phage_TIGR02216"/>
    <property type="match status" value="1"/>
</dbReference>
<proteinExistence type="predicted"/>
<dbReference type="InterPro" id="IPR011739">
    <property type="entry name" value="GTA_rcc01693"/>
</dbReference>
<sequence length="83" mass="8678">MSATPAARVFAGESAAPPARAFPWALAMGAGFGLLRLAPDAFWRMTPRELAAALSALLPAAPEAIDRADLAALMARFPDRTRG</sequence>
<evidence type="ECO:0000313" key="1">
    <source>
        <dbReference type="EMBL" id="MFG1252751.1"/>
    </source>
</evidence>
<keyword evidence="2" id="KW-1185">Reference proteome</keyword>